<feature type="region of interest" description="Disordered" evidence="1">
    <location>
        <begin position="41"/>
        <end position="62"/>
    </location>
</feature>
<keyword evidence="3" id="KW-1185">Reference proteome</keyword>
<evidence type="ECO:0000256" key="1">
    <source>
        <dbReference type="SAM" id="MobiDB-lite"/>
    </source>
</evidence>
<feature type="compositionally biased region" description="Low complexity" evidence="1">
    <location>
        <begin position="42"/>
        <end position="53"/>
    </location>
</feature>
<accession>A0ABN6UKU3</accession>
<sequence>MPDRDKELTHERIAADMAAFSKAGGQVEILGVTPLRRKPEKAVAAATANPAKKGVPGGSRTG</sequence>
<gene>
    <name evidence="2" type="ORF">LA521A_21160</name>
</gene>
<organism evidence="2 3">
    <name type="scientific">Lysobacter auxotrophicus</name>
    <dbReference type="NCBI Taxonomy" id="2992573"/>
    <lineage>
        <taxon>Bacteria</taxon>
        <taxon>Pseudomonadati</taxon>
        <taxon>Pseudomonadota</taxon>
        <taxon>Gammaproteobacteria</taxon>
        <taxon>Lysobacterales</taxon>
        <taxon>Lysobacteraceae</taxon>
        <taxon>Lysobacter</taxon>
    </lineage>
</organism>
<protein>
    <submittedName>
        <fullName evidence="2">Uncharacterized protein</fullName>
    </submittedName>
</protein>
<name>A0ABN6UKU3_9GAMM</name>
<reference evidence="2 3" key="1">
    <citation type="journal article" date="2023" name="Int. J. Syst. Evol. Microbiol.">
        <title>Physiological and genomic analyses of cobalamin (vitamin B12)-auxotrophy of Lysobacter auxotrophicus sp. nov., a methionine-auxotrophic chitinolytic bacterium isolated from chitin-treated soil.</title>
        <authorList>
            <person name="Saito A."/>
            <person name="Dohra H."/>
            <person name="Hamada M."/>
            <person name="Moriuchi R."/>
            <person name="Kotsuchibashi Y."/>
            <person name="Mori K."/>
        </authorList>
    </citation>
    <scope>NUCLEOTIDE SEQUENCE [LARGE SCALE GENOMIC DNA]</scope>
    <source>
        <strain evidence="2 3">5-21a</strain>
    </source>
</reference>
<dbReference type="EMBL" id="AP027041">
    <property type="protein sequence ID" value="BDU16915.1"/>
    <property type="molecule type" value="Genomic_DNA"/>
</dbReference>
<proteinExistence type="predicted"/>
<evidence type="ECO:0000313" key="3">
    <source>
        <dbReference type="Proteomes" id="UP001317822"/>
    </source>
</evidence>
<evidence type="ECO:0000313" key="2">
    <source>
        <dbReference type="EMBL" id="BDU16915.1"/>
    </source>
</evidence>
<dbReference type="RefSeq" id="WP_281778885.1">
    <property type="nucleotide sequence ID" value="NZ_AP027041.1"/>
</dbReference>
<dbReference type="Proteomes" id="UP001317822">
    <property type="component" value="Chromosome"/>
</dbReference>